<keyword evidence="2" id="KW-1133">Transmembrane helix</keyword>
<protein>
    <submittedName>
        <fullName evidence="3">Uncharacterized protein</fullName>
    </submittedName>
</protein>
<evidence type="ECO:0000256" key="2">
    <source>
        <dbReference type="SAM" id="Phobius"/>
    </source>
</evidence>
<gene>
    <name evidence="3" type="ORF">CDQ84_10725</name>
</gene>
<evidence type="ECO:0000313" key="4">
    <source>
        <dbReference type="Proteomes" id="UP000236151"/>
    </source>
</evidence>
<evidence type="ECO:0000256" key="1">
    <source>
        <dbReference type="SAM" id="MobiDB-lite"/>
    </source>
</evidence>
<dbReference type="KEGG" id="cthd:CDO33_01335"/>
<name>A0A2K2FIJ2_9CLOT</name>
<keyword evidence="2" id="KW-0812">Transmembrane</keyword>
<accession>A0A2K2FIJ2</accession>
<organism evidence="3 4">
    <name type="scientific">Clostridium thermosuccinogenes</name>
    <dbReference type="NCBI Taxonomy" id="84032"/>
    <lineage>
        <taxon>Bacteria</taxon>
        <taxon>Bacillati</taxon>
        <taxon>Bacillota</taxon>
        <taxon>Clostridia</taxon>
        <taxon>Eubacteriales</taxon>
        <taxon>Clostridiaceae</taxon>
        <taxon>Clostridium</taxon>
    </lineage>
</organism>
<feature type="region of interest" description="Disordered" evidence="1">
    <location>
        <begin position="153"/>
        <end position="187"/>
    </location>
</feature>
<dbReference type="AlphaFoldDB" id="A0A2K2FIJ2"/>
<sequence length="271" mass="29000">MKAIRITLIILAVISLVVGCGLYIVNKAFDALFMAQMEKMLEEDWIYLSEAGQEMGSMVQSDSLISDVENDEDSMVQRGNLPGFSGDESRVYNGKEGGLSSDAALGVETQLSGNETGYAFGKTGGEVSGKTANYASGGMNAGQYGHAIQNSFETSEDKPTASSGRASADAKRTKGDKDMHGSGGGREPGVITLEKINLVKDQVSLGDKAKAIAIVLSRLTPGDINRLKNMIKGGVTLEELNEAKQILKSRVTEEEKEMLKEIYIKYVALLG</sequence>
<dbReference type="EMBL" id="NIOJ01000026">
    <property type="protein sequence ID" value="PNT98604.1"/>
    <property type="molecule type" value="Genomic_DNA"/>
</dbReference>
<dbReference type="PROSITE" id="PS51257">
    <property type="entry name" value="PROKAR_LIPOPROTEIN"/>
    <property type="match status" value="1"/>
</dbReference>
<dbReference type="Proteomes" id="UP000236151">
    <property type="component" value="Unassembled WGS sequence"/>
</dbReference>
<feature type="compositionally biased region" description="Basic and acidic residues" evidence="1">
    <location>
        <begin position="168"/>
        <end position="180"/>
    </location>
</feature>
<comment type="caution">
    <text evidence="3">The sequence shown here is derived from an EMBL/GenBank/DDBJ whole genome shotgun (WGS) entry which is preliminary data.</text>
</comment>
<feature type="transmembrane region" description="Helical" evidence="2">
    <location>
        <begin position="6"/>
        <end position="25"/>
    </location>
</feature>
<dbReference type="RefSeq" id="WP_103081742.1">
    <property type="nucleotide sequence ID" value="NZ_CP021850.1"/>
</dbReference>
<proteinExistence type="predicted"/>
<evidence type="ECO:0000313" key="3">
    <source>
        <dbReference type="EMBL" id="PNT98604.1"/>
    </source>
</evidence>
<reference evidence="4" key="1">
    <citation type="submission" date="2017-06" db="EMBL/GenBank/DDBJ databases">
        <title>Investigating the central metabolism of Clostridium thermosuccinogenes.</title>
        <authorList>
            <person name="Koendjbiharie J.G."/>
            <person name="Van Kranenburg R."/>
            <person name="Vriesendorp B."/>
        </authorList>
    </citation>
    <scope>NUCLEOTIDE SEQUENCE [LARGE SCALE GENOMIC DNA]</scope>
    <source>
        <strain evidence="4">DSM 5806</strain>
    </source>
</reference>
<keyword evidence="2" id="KW-0472">Membrane</keyword>
<keyword evidence="4" id="KW-1185">Reference proteome</keyword>